<dbReference type="CDD" id="cd09917">
    <property type="entry name" value="F-box_SF"/>
    <property type="match status" value="1"/>
</dbReference>
<feature type="compositionally biased region" description="Basic and acidic residues" evidence="1">
    <location>
        <begin position="169"/>
        <end position="186"/>
    </location>
</feature>
<dbReference type="AlphaFoldDB" id="A0AAN5DE23"/>
<evidence type="ECO:0000313" key="2">
    <source>
        <dbReference type="EMBL" id="GMR60827.1"/>
    </source>
</evidence>
<sequence length="186" mass="21353">SASEDSPPFLRLPDHVLEKIASYLVNAESCRDISAFAHASRRTKSVASYVMDRNIPPIARIEFESSNLLKNLFLDVIDDYKAYHVLRINVNKEYRQFLQLNEFRRLTNAKWKVDNKTNTRRLSFLFREDRVCDIVCTLVRNLVGGSLRELSAEVQRQNSQSRTRPAGKSHRDGGCGHLPCNDDRTA</sequence>
<accession>A0AAN5DE23</accession>
<feature type="region of interest" description="Disordered" evidence="1">
    <location>
        <begin position="154"/>
        <end position="186"/>
    </location>
</feature>
<evidence type="ECO:0000313" key="3">
    <source>
        <dbReference type="Proteomes" id="UP001328107"/>
    </source>
</evidence>
<protein>
    <recommendedName>
        <fullName evidence="4">F-box domain-containing protein</fullName>
    </recommendedName>
</protein>
<comment type="caution">
    <text evidence="2">The sequence shown here is derived from an EMBL/GenBank/DDBJ whole genome shotgun (WGS) entry which is preliminary data.</text>
</comment>
<gene>
    <name evidence="2" type="ORF">PMAYCL1PPCAC_31022</name>
</gene>
<feature type="non-terminal residue" evidence="2">
    <location>
        <position position="1"/>
    </location>
</feature>
<proteinExistence type="predicted"/>
<name>A0AAN5DE23_9BILA</name>
<keyword evidence="3" id="KW-1185">Reference proteome</keyword>
<organism evidence="2 3">
    <name type="scientific">Pristionchus mayeri</name>
    <dbReference type="NCBI Taxonomy" id="1317129"/>
    <lineage>
        <taxon>Eukaryota</taxon>
        <taxon>Metazoa</taxon>
        <taxon>Ecdysozoa</taxon>
        <taxon>Nematoda</taxon>
        <taxon>Chromadorea</taxon>
        <taxon>Rhabditida</taxon>
        <taxon>Rhabditina</taxon>
        <taxon>Diplogasteromorpha</taxon>
        <taxon>Diplogasteroidea</taxon>
        <taxon>Neodiplogasteridae</taxon>
        <taxon>Pristionchus</taxon>
    </lineage>
</organism>
<evidence type="ECO:0000256" key="1">
    <source>
        <dbReference type="SAM" id="MobiDB-lite"/>
    </source>
</evidence>
<dbReference type="Proteomes" id="UP001328107">
    <property type="component" value="Unassembled WGS sequence"/>
</dbReference>
<reference evidence="3" key="1">
    <citation type="submission" date="2022-10" db="EMBL/GenBank/DDBJ databases">
        <title>Genome assembly of Pristionchus species.</title>
        <authorList>
            <person name="Yoshida K."/>
            <person name="Sommer R.J."/>
        </authorList>
    </citation>
    <scope>NUCLEOTIDE SEQUENCE [LARGE SCALE GENOMIC DNA]</scope>
    <source>
        <strain evidence="3">RS5460</strain>
    </source>
</reference>
<dbReference type="EMBL" id="BTRK01000006">
    <property type="protein sequence ID" value="GMR60827.1"/>
    <property type="molecule type" value="Genomic_DNA"/>
</dbReference>
<evidence type="ECO:0008006" key="4">
    <source>
        <dbReference type="Google" id="ProtNLM"/>
    </source>
</evidence>
<feature type="compositionally biased region" description="Polar residues" evidence="1">
    <location>
        <begin position="154"/>
        <end position="163"/>
    </location>
</feature>